<dbReference type="EMBL" id="JAEUBG010001630">
    <property type="protein sequence ID" value="KAH3686125.1"/>
    <property type="molecule type" value="Genomic_DNA"/>
</dbReference>
<dbReference type="Proteomes" id="UP000774326">
    <property type="component" value="Unassembled WGS sequence"/>
</dbReference>
<name>A0A9P8QAV0_WICPI</name>
<evidence type="ECO:0000313" key="2">
    <source>
        <dbReference type="EMBL" id="KAH3686125.1"/>
    </source>
</evidence>
<protein>
    <submittedName>
        <fullName evidence="2">Uncharacterized protein</fullName>
    </submittedName>
</protein>
<feature type="compositionally biased region" description="Polar residues" evidence="1">
    <location>
        <begin position="17"/>
        <end position="31"/>
    </location>
</feature>
<gene>
    <name evidence="2" type="ORF">WICPIJ_002909</name>
</gene>
<reference evidence="2" key="2">
    <citation type="submission" date="2021-01" db="EMBL/GenBank/DDBJ databases">
        <authorList>
            <person name="Schikora-Tamarit M.A."/>
        </authorList>
    </citation>
    <scope>NUCLEOTIDE SEQUENCE</scope>
    <source>
        <strain evidence="2">CBS2887</strain>
    </source>
</reference>
<organism evidence="2 3">
    <name type="scientific">Wickerhamomyces pijperi</name>
    <name type="common">Yeast</name>
    <name type="synonym">Pichia pijperi</name>
    <dbReference type="NCBI Taxonomy" id="599730"/>
    <lineage>
        <taxon>Eukaryota</taxon>
        <taxon>Fungi</taxon>
        <taxon>Dikarya</taxon>
        <taxon>Ascomycota</taxon>
        <taxon>Saccharomycotina</taxon>
        <taxon>Saccharomycetes</taxon>
        <taxon>Phaffomycetales</taxon>
        <taxon>Wickerhamomycetaceae</taxon>
        <taxon>Wickerhamomyces</taxon>
    </lineage>
</organism>
<comment type="caution">
    <text evidence="2">The sequence shown here is derived from an EMBL/GenBank/DDBJ whole genome shotgun (WGS) entry which is preliminary data.</text>
</comment>
<keyword evidence="3" id="KW-1185">Reference proteome</keyword>
<sequence>MASRTRSRSRPQRQGRANIQDTNAIASRSEPQNVVESTVDLSSTNGQLDIDLNELIDIIQTTLITSVRELTNAIYYHQWKDDTQKVIPIWSTL</sequence>
<dbReference type="AlphaFoldDB" id="A0A9P8QAV0"/>
<accession>A0A9P8QAV0</accession>
<evidence type="ECO:0000313" key="3">
    <source>
        <dbReference type="Proteomes" id="UP000774326"/>
    </source>
</evidence>
<evidence type="ECO:0000256" key="1">
    <source>
        <dbReference type="SAM" id="MobiDB-lite"/>
    </source>
</evidence>
<reference evidence="2" key="1">
    <citation type="journal article" date="2021" name="Open Biol.">
        <title>Shared evolutionary footprints suggest mitochondrial oxidative damage underlies multiple complex I losses in fungi.</title>
        <authorList>
            <person name="Schikora-Tamarit M.A."/>
            <person name="Marcet-Houben M."/>
            <person name="Nosek J."/>
            <person name="Gabaldon T."/>
        </authorList>
    </citation>
    <scope>NUCLEOTIDE SEQUENCE</scope>
    <source>
        <strain evidence="2">CBS2887</strain>
    </source>
</reference>
<feature type="region of interest" description="Disordered" evidence="1">
    <location>
        <begin position="1"/>
        <end position="31"/>
    </location>
</feature>
<feature type="compositionally biased region" description="Basic residues" evidence="1">
    <location>
        <begin position="1"/>
        <end position="13"/>
    </location>
</feature>
<proteinExistence type="predicted"/>